<evidence type="ECO:0000313" key="2">
    <source>
        <dbReference type="EMBL" id="GAI17755.1"/>
    </source>
</evidence>
<organism evidence="2">
    <name type="scientific">marine sediment metagenome</name>
    <dbReference type="NCBI Taxonomy" id="412755"/>
    <lineage>
        <taxon>unclassified sequences</taxon>
        <taxon>metagenomes</taxon>
        <taxon>ecological metagenomes</taxon>
    </lineage>
</organism>
<dbReference type="InterPro" id="IPR052345">
    <property type="entry name" value="Rad_response_metalloprotease"/>
</dbReference>
<accession>X1MST0</accession>
<gene>
    <name evidence="2" type="ORF">S06H3_11763</name>
</gene>
<dbReference type="Pfam" id="PF06114">
    <property type="entry name" value="Peptidase_M78"/>
    <property type="match status" value="1"/>
</dbReference>
<evidence type="ECO:0000259" key="1">
    <source>
        <dbReference type="Pfam" id="PF06114"/>
    </source>
</evidence>
<name>X1MST0_9ZZZZ</name>
<feature type="non-terminal residue" evidence="2">
    <location>
        <position position="1"/>
    </location>
</feature>
<dbReference type="Gene3D" id="1.10.10.2910">
    <property type="match status" value="1"/>
</dbReference>
<sequence>FAILMRAAGTASVSKETIINFHELCRSYRDLRKLVRAPEMPSPPDYSASRLTTLGQAEELAEAERSSLGLNGQPIKDICDLLEGKRGVKIFHLLEDAERFSGAFTYDEQLGVCFLINSHHPKRRRTFTVAHEYAHCVAHRNQLAHIDTCPTFEIKNPRERFANAFAAAFLMPRRTVNEVLGQLVFPQKSALTAEVLVHLAMYFGVSFEAIGWRLVSLRRLSLSRREELSSQQVPSSPTARLLGYYKEEEPPDTVPRQYKYLAYKAYGMKLISFEKLAEFLRRNYYELKEEFEQGSQEGDE</sequence>
<feature type="domain" description="IrrE N-terminal-like" evidence="1">
    <location>
        <begin position="102"/>
        <end position="214"/>
    </location>
</feature>
<protein>
    <recommendedName>
        <fullName evidence="1">IrrE N-terminal-like domain-containing protein</fullName>
    </recommendedName>
</protein>
<reference evidence="2" key="1">
    <citation type="journal article" date="2014" name="Front. Microbiol.">
        <title>High frequency of phylogenetically diverse reductive dehalogenase-homologous genes in deep subseafloor sedimentary metagenomes.</title>
        <authorList>
            <person name="Kawai M."/>
            <person name="Futagami T."/>
            <person name="Toyoda A."/>
            <person name="Takaki Y."/>
            <person name="Nishi S."/>
            <person name="Hori S."/>
            <person name="Arai W."/>
            <person name="Tsubouchi T."/>
            <person name="Morono Y."/>
            <person name="Uchiyama I."/>
            <person name="Ito T."/>
            <person name="Fujiyama A."/>
            <person name="Inagaki F."/>
            <person name="Takami H."/>
        </authorList>
    </citation>
    <scope>NUCLEOTIDE SEQUENCE</scope>
    <source>
        <strain evidence="2">Expedition CK06-06</strain>
    </source>
</reference>
<proteinExistence type="predicted"/>
<dbReference type="EMBL" id="BARV01005790">
    <property type="protein sequence ID" value="GAI17755.1"/>
    <property type="molecule type" value="Genomic_DNA"/>
</dbReference>
<dbReference type="PANTHER" id="PTHR43236">
    <property type="entry name" value="ANTITOXIN HIGA1"/>
    <property type="match status" value="1"/>
</dbReference>
<dbReference type="AlphaFoldDB" id="X1MST0"/>
<dbReference type="InterPro" id="IPR010359">
    <property type="entry name" value="IrrE_HExxH"/>
</dbReference>
<dbReference type="PANTHER" id="PTHR43236:SF1">
    <property type="entry name" value="BLL7220 PROTEIN"/>
    <property type="match status" value="1"/>
</dbReference>
<comment type="caution">
    <text evidence="2">The sequence shown here is derived from an EMBL/GenBank/DDBJ whole genome shotgun (WGS) entry which is preliminary data.</text>
</comment>